<feature type="domain" description="C2H2-type" evidence="7">
    <location>
        <begin position="843"/>
        <end position="870"/>
    </location>
</feature>
<evidence type="ECO:0000256" key="1">
    <source>
        <dbReference type="ARBA" id="ARBA00022723"/>
    </source>
</evidence>
<evidence type="ECO:0000256" key="2">
    <source>
        <dbReference type="ARBA" id="ARBA00022737"/>
    </source>
</evidence>
<feature type="region of interest" description="Disordered" evidence="6">
    <location>
        <begin position="429"/>
        <end position="500"/>
    </location>
</feature>
<dbReference type="InterPro" id="IPR013087">
    <property type="entry name" value="Znf_C2H2_type"/>
</dbReference>
<proteinExistence type="predicted"/>
<dbReference type="PANTHER" id="PTHR24379">
    <property type="entry name" value="KRAB AND ZINC FINGER DOMAIN-CONTAINING"/>
    <property type="match status" value="1"/>
</dbReference>
<evidence type="ECO:0000259" key="7">
    <source>
        <dbReference type="PROSITE" id="PS50157"/>
    </source>
</evidence>
<dbReference type="InterPro" id="IPR036236">
    <property type="entry name" value="Znf_C2H2_sf"/>
</dbReference>
<feature type="compositionally biased region" description="Acidic residues" evidence="6">
    <location>
        <begin position="429"/>
        <end position="439"/>
    </location>
</feature>
<feature type="compositionally biased region" description="Basic and acidic residues" evidence="6">
    <location>
        <begin position="480"/>
        <end position="491"/>
    </location>
</feature>
<dbReference type="Gene3D" id="3.30.160.60">
    <property type="entry name" value="Classic Zinc Finger"/>
    <property type="match status" value="5"/>
</dbReference>
<evidence type="ECO:0000256" key="5">
    <source>
        <dbReference type="PROSITE-ProRule" id="PRU00042"/>
    </source>
</evidence>
<dbReference type="Proteomes" id="UP001208570">
    <property type="component" value="Unassembled WGS sequence"/>
</dbReference>
<keyword evidence="1" id="KW-0479">Metal-binding</keyword>
<dbReference type="AlphaFoldDB" id="A0AAD9JC17"/>
<protein>
    <recommendedName>
        <fullName evidence="7">C2H2-type domain-containing protein</fullName>
    </recommendedName>
</protein>
<evidence type="ECO:0000256" key="6">
    <source>
        <dbReference type="SAM" id="MobiDB-lite"/>
    </source>
</evidence>
<keyword evidence="2" id="KW-0677">Repeat</keyword>
<organism evidence="8 9">
    <name type="scientific">Paralvinella palmiformis</name>
    <dbReference type="NCBI Taxonomy" id="53620"/>
    <lineage>
        <taxon>Eukaryota</taxon>
        <taxon>Metazoa</taxon>
        <taxon>Spiralia</taxon>
        <taxon>Lophotrochozoa</taxon>
        <taxon>Annelida</taxon>
        <taxon>Polychaeta</taxon>
        <taxon>Sedentaria</taxon>
        <taxon>Canalipalpata</taxon>
        <taxon>Terebellida</taxon>
        <taxon>Terebelliformia</taxon>
        <taxon>Alvinellidae</taxon>
        <taxon>Paralvinella</taxon>
    </lineage>
</organism>
<feature type="compositionally biased region" description="Acidic residues" evidence="6">
    <location>
        <begin position="454"/>
        <end position="479"/>
    </location>
</feature>
<keyword evidence="3 5" id="KW-0863">Zinc-finger</keyword>
<name>A0AAD9JC17_9ANNE</name>
<accession>A0AAD9JC17</accession>
<reference evidence="8" key="1">
    <citation type="journal article" date="2023" name="Mol. Biol. Evol.">
        <title>Third-Generation Sequencing Reveals the Adaptive Role of the Epigenome in Three Deep-Sea Polychaetes.</title>
        <authorList>
            <person name="Perez M."/>
            <person name="Aroh O."/>
            <person name="Sun Y."/>
            <person name="Lan Y."/>
            <person name="Juniper S.K."/>
            <person name="Young C.R."/>
            <person name="Angers B."/>
            <person name="Qian P.Y."/>
        </authorList>
    </citation>
    <scope>NUCLEOTIDE SEQUENCE</scope>
    <source>
        <strain evidence="8">P08H-3</strain>
    </source>
</reference>
<dbReference type="SUPFAM" id="SSF57667">
    <property type="entry name" value="beta-beta-alpha zinc fingers"/>
    <property type="match status" value="3"/>
</dbReference>
<evidence type="ECO:0000256" key="3">
    <source>
        <dbReference type="ARBA" id="ARBA00022771"/>
    </source>
</evidence>
<feature type="domain" description="C2H2-type" evidence="7">
    <location>
        <begin position="871"/>
        <end position="900"/>
    </location>
</feature>
<comment type="caution">
    <text evidence="8">The sequence shown here is derived from an EMBL/GenBank/DDBJ whole genome shotgun (WGS) entry which is preliminary data.</text>
</comment>
<dbReference type="PANTHER" id="PTHR24379:SF121">
    <property type="entry name" value="C2H2-TYPE DOMAIN-CONTAINING PROTEIN"/>
    <property type="match status" value="1"/>
</dbReference>
<feature type="domain" description="C2H2-type" evidence="7">
    <location>
        <begin position="612"/>
        <end position="640"/>
    </location>
</feature>
<feature type="domain" description="C2H2-type" evidence="7">
    <location>
        <begin position="725"/>
        <end position="753"/>
    </location>
</feature>
<dbReference type="GO" id="GO:0008270">
    <property type="term" value="F:zinc ion binding"/>
    <property type="evidence" value="ECO:0007669"/>
    <property type="project" value="UniProtKB-KW"/>
</dbReference>
<evidence type="ECO:0000313" key="9">
    <source>
        <dbReference type="Proteomes" id="UP001208570"/>
    </source>
</evidence>
<keyword evidence="9" id="KW-1185">Reference proteome</keyword>
<dbReference type="SMART" id="SM00355">
    <property type="entry name" value="ZnF_C2H2"/>
    <property type="match status" value="11"/>
</dbReference>
<keyword evidence="4" id="KW-0862">Zinc</keyword>
<feature type="domain" description="C2H2-type" evidence="7">
    <location>
        <begin position="696"/>
        <end position="723"/>
    </location>
</feature>
<dbReference type="PROSITE" id="PS00028">
    <property type="entry name" value="ZINC_FINGER_C2H2_1"/>
    <property type="match status" value="6"/>
</dbReference>
<evidence type="ECO:0000313" key="8">
    <source>
        <dbReference type="EMBL" id="KAK2149811.1"/>
    </source>
</evidence>
<dbReference type="EMBL" id="JAODUP010000436">
    <property type="protein sequence ID" value="KAK2149811.1"/>
    <property type="molecule type" value="Genomic_DNA"/>
</dbReference>
<feature type="compositionally biased region" description="Basic residues" evidence="6">
    <location>
        <begin position="146"/>
        <end position="155"/>
    </location>
</feature>
<evidence type="ECO:0000256" key="4">
    <source>
        <dbReference type="ARBA" id="ARBA00022833"/>
    </source>
</evidence>
<feature type="domain" description="C2H2-type" evidence="7">
    <location>
        <begin position="669"/>
        <end position="696"/>
    </location>
</feature>
<gene>
    <name evidence="8" type="ORF">LSH36_436g06057</name>
</gene>
<dbReference type="PROSITE" id="PS50157">
    <property type="entry name" value="ZINC_FINGER_C2H2_2"/>
    <property type="match status" value="6"/>
</dbReference>
<sequence length="1167" mass="132436">MQMERVTEQLHVTDDILEDALSEKMELKAISCLKEAASDSSGELPKHITDQDMEMENCLNRVENVSEMADYLHRLAENLQPPGVDNPVMPSVVLSLVRDLMFCFSEHQSDKLKNVDVSFTCKLCQAKKSSLREVIQHLDCDNCKQAKRGRGRPRKYPLPPGVKPEKHVKKIKQETAPQILEPSMPGRRTTRISTGSIKRKSAAELLGIKMEVDDDEGDDADDMMLAYEADNIAKDQSLDSANVSDHTDIVLNLQDILRAANRMNCQNQDSAGCEIQLGKETEKDICHSSANDGTAMINDSNSEMVRISLTQELPSKYESMKLQQKVSLISHSRVNLIPVSAAETSEGQKVITIKPSDVCGNVVIPVMDKLSKSRNVIIPHSLLLNALKEHNDDPKHEMKKTIILIDDTKAADGKPVQKVDFVEKEIDDAAANDNDENDPDFVIKDHRSSRAAAIDDDDDDNDDDGGENDEEEDADDAADGDNHDHASNHGDIKRRKTRSRSIFKRGRPRTSFFEKCTARSSHPHRCNVCIVRYFSTEKELDVHLSVHIYTKEEIDAETNRKVKYAKRELFRCQECSVEIPNWNRILRHMMSHEVYQEKLKGTDSVRNIFGNFLCPVCKKSFDKKYNMIMHWRKIHHKQTRTCEVCKKDLTCVDDKTFSRHVDKCRNVTYQCEHCSYHTTVNMNMRRHMRVHTGNGYMCDVCSKVFPTRQRCMVHQERHKANRPRFSCEVCSKLFLTIDALKKHFARFHVKSDQFFPCPKCKYVAKVQSDLPKHDKLVHDKKFKCQHEGCLYMTNSEVSYHQHLEYHGPDRVFPCPYDNCYYSGCTAKQLSDHCTTVHNIQSKHQCPICQKFFKKKTHLLRHLVVHTGDQPYMCLECGQSFYSHSTYYRHRRKTGHDLKREGIASVPQNIIITYLQEDGREESTVAFSAKGQMKKDDFAEEDASFHNILLTTDDSSVQLSMTNNQVATTQDTAITSDQVVFIETTDTQVMDDISKMTQNQSLSILSQDNESHVIQRVPLQDDILNDNISVVAANMPSSADIKMIGESDILSNMITIPDGDGQQQYTYVLSSEQSQNLISRNQVTLNLPEGAINMDSLSKPIGKDLVQEVLYGDGVEGNIGHVVEVTPPGDDGQNGQFAILLVPSVTRDEADTTTNLLQLQTQGQDLQQ</sequence>
<feature type="region of interest" description="Disordered" evidence="6">
    <location>
        <begin position="146"/>
        <end position="166"/>
    </location>
</feature>